<comment type="subcellular location">
    <subcellularLocation>
        <location evidence="1">Cell membrane</location>
        <topology evidence="1">Multi-pass membrane protein</topology>
    </subcellularLocation>
</comment>
<keyword evidence="8" id="KW-0675">Receptor</keyword>
<dbReference type="PANTHER" id="PTHR21137">
    <property type="entry name" value="ODORANT RECEPTOR"/>
    <property type="match status" value="1"/>
</dbReference>
<keyword evidence="12" id="KW-1185">Reference proteome</keyword>
<dbReference type="GO" id="GO:0007165">
    <property type="term" value="P:signal transduction"/>
    <property type="evidence" value="ECO:0007669"/>
    <property type="project" value="UniProtKB-KW"/>
</dbReference>
<evidence type="ECO:0000256" key="6">
    <source>
        <dbReference type="ARBA" id="ARBA00022989"/>
    </source>
</evidence>
<keyword evidence="7 10" id="KW-0472">Membrane</keyword>
<dbReference type="EMBL" id="JALNTZ010000004">
    <property type="protein sequence ID" value="KAJ3657238.1"/>
    <property type="molecule type" value="Genomic_DNA"/>
</dbReference>
<keyword evidence="5" id="KW-0552">Olfaction</keyword>
<evidence type="ECO:0008006" key="13">
    <source>
        <dbReference type="Google" id="ProtNLM"/>
    </source>
</evidence>
<evidence type="ECO:0000256" key="3">
    <source>
        <dbReference type="ARBA" id="ARBA00022606"/>
    </source>
</evidence>
<evidence type="ECO:0000256" key="7">
    <source>
        <dbReference type="ARBA" id="ARBA00023136"/>
    </source>
</evidence>
<evidence type="ECO:0000256" key="10">
    <source>
        <dbReference type="SAM" id="Phobius"/>
    </source>
</evidence>
<feature type="transmembrane region" description="Helical" evidence="10">
    <location>
        <begin position="67"/>
        <end position="87"/>
    </location>
</feature>
<proteinExistence type="predicted"/>
<evidence type="ECO:0000256" key="1">
    <source>
        <dbReference type="ARBA" id="ARBA00004651"/>
    </source>
</evidence>
<reference evidence="11" key="1">
    <citation type="journal article" date="2023" name="G3 (Bethesda)">
        <title>Whole genome assemblies of Zophobas morio and Tenebrio molitor.</title>
        <authorList>
            <person name="Kaur S."/>
            <person name="Stinson S.A."/>
            <person name="diCenzo G.C."/>
        </authorList>
    </citation>
    <scope>NUCLEOTIDE SEQUENCE</scope>
    <source>
        <strain evidence="11">QUZm001</strain>
    </source>
</reference>
<evidence type="ECO:0000256" key="9">
    <source>
        <dbReference type="ARBA" id="ARBA00023224"/>
    </source>
</evidence>
<evidence type="ECO:0000313" key="11">
    <source>
        <dbReference type="EMBL" id="KAJ3657238.1"/>
    </source>
</evidence>
<dbReference type="InterPro" id="IPR004117">
    <property type="entry name" value="7tm6_olfct_rcpt"/>
</dbReference>
<dbReference type="PANTHER" id="PTHR21137:SF35">
    <property type="entry name" value="ODORANT RECEPTOR 19A-RELATED"/>
    <property type="match status" value="1"/>
</dbReference>
<keyword evidence="4 10" id="KW-0812">Transmembrane</keyword>
<feature type="transmembrane region" description="Helical" evidence="10">
    <location>
        <begin position="220"/>
        <end position="240"/>
    </location>
</feature>
<name>A0AA38IFU3_9CUCU</name>
<evidence type="ECO:0000313" key="12">
    <source>
        <dbReference type="Proteomes" id="UP001168821"/>
    </source>
</evidence>
<accession>A0AA38IFU3</accession>
<dbReference type="GO" id="GO:0005886">
    <property type="term" value="C:plasma membrane"/>
    <property type="evidence" value="ECO:0007669"/>
    <property type="project" value="UniProtKB-SubCell"/>
</dbReference>
<keyword evidence="6 10" id="KW-1133">Transmembrane helix</keyword>
<dbReference type="Proteomes" id="UP001168821">
    <property type="component" value="Unassembled WGS sequence"/>
</dbReference>
<keyword evidence="9" id="KW-0807">Transducer</keyword>
<dbReference type="GO" id="GO:0005549">
    <property type="term" value="F:odorant binding"/>
    <property type="evidence" value="ECO:0007669"/>
    <property type="project" value="InterPro"/>
</dbReference>
<comment type="caution">
    <text evidence="11">The sequence shown here is derived from an EMBL/GenBank/DDBJ whole genome shotgun (WGS) entry which is preliminary data.</text>
</comment>
<evidence type="ECO:0000256" key="4">
    <source>
        <dbReference type="ARBA" id="ARBA00022692"/>
    </source>
</evidence>
<dbReference type="AlphaFoldDB" id="A0AA38IFU3"/>
<evidence type="ECO:0000256" key="2">
    <source>
        <dbReference type="ARBA" id="ARBA00022475"/>
    </source>
</evidence>
<dbReference type="GO" id="GO:0004984">
    <property type="term" value="F:olfactory receptor activity"/>
    <property type="evidence" value="ECO:0007669"/>
    <property type="project" value="InterPro"/>
</dbReference>
<evidence type="ECO:0000256" key="8">
    <source>
        <dbReference type="ARBA" id="ARBA00023170"/>
    </source>
</evidence>
<organism evidence="11 12">
    <name type="scientific">Zophobas morio</name>
    <dbReference type="NCBI Taxonomy" id="2755281"/>
    <lineage>
        <taxon>Eukaryota</taxon>
        <taxon>Metazoa</taxon>
        <taxon>Ecdysozoa</taxon>
        <taxon>Arthropoda</taxon>
        <taxon>Hexapoda</taxon>
        <taxon>Insecta</taxon>
        <taxon>Pterygota</taxon>
        <taxon>Neoptera</taxon>
        <taxon>Endopterygota</taxon>
        <taxon>Coleoptera</taxon>
        <taxon>Polyphaga</taxon>
        <taxon>Cucujiformia</taxon>
        <taxon>Tenebrionidae</taxon>
        <taxon>Zophobas</taxon>
    </lineage>
</organism>
<keyword evidence="3" id="KW-0716">Sensory transduction</keyword>
<gene>
    <name evidence="11" type="ORF">Zmor_016250</name>
</gene>
<keyword evidence="2" id="KW-1003">Cell membrane</keyword>
<feature type="transmembrane region" description="Helical" evidence="10">
    <location>
        <begin position="189"/>
        <end position="208"/>
    </location>
</feature>
<feature type="transmembrane region" description="Helical" evidence="10">
    <location>
        <begin position="12"/>
        <end position="32"/>
    </location>
</feature>
<evidence type="ECO:0000256" key="5">
    <source>
        <dbReference type="ARBA" id="ARBA00022725"/>
    </source>
</evidence>
<sequence>MISAPEAVDMVNYGAVFLQMLWAMLGIVVFLYKNNLIEDIMSSIDLWAIDSADEETTTKILKESKFINGYALLNSTVGFIWAASMIYPNHQEHNDLLWYVFKLTSFVTSFTMVAHGYQVIYGTQHLKFQMYIFNKFVEEICQRVIENEAKVVHDRTYQNEIEFKLKVLIKRHQDFFKWKNHTLALMKNLIMPFSIGGCLVGMSAAFGFSQITENSPRILFIRTMLFTTGAISTFSGWITAGQALETESDIIYNRLISTNWYQWTGNNRRILALILCNSINQINLKFTDAFAINFRLGMGICKTVYTAISVFYNVKEK</sequence>
<protein>
    <recommendedName>
        <fullName evidence="13">Odorant receptor</fullName>
    </recommendedName>
</protein>